<dbReference type="GO" id="GO:0016020">
    <property type="term" value="C:membrane"/>
    <property type="evidence" value="ECO:0007669"/>
    <property type="project" value="InterPro"/>
</dbReference>
<sequence length="136" mass="14446">MKKILVLMLIALMFMTLTGCGASDSQESNGENPPVSENNDSGSDEVVEYIDGVYEGESYGYKAQIKVSVEVTDGKISKVEILEQDETESIAGPALEQTPSAIVEKNSTDVEVVSGATLTSEGIINAVKNALENAKK</sequence>
<dbReference type="Proteomes" id="UP000516160">
    <property type="component" value="Chromosome"/>
</dbReference>
<proteinExistence type="predicted"/>
<feature type="region of interest" description="Disordered" evidence="1">
    <location>
        <begin position="22"/>
        <end position="44"/>
    </location>
</feature>
<evidence type="ECO:0000256" key="2">
    <source>
        <dbReference type="SAM" id="SignalP"/>
    </source>
</evidence>
<dbReference type="PROSITE" id="PS51257">
    <property type="entry name" value="PROKAR_LIPOPROTEIN"/>
    <property type="match status" value="1"/>
</dbReference>
<name>A0A7G9W9K3_ALKCA</name>
<evidence type="ECO:0000256" key="1">
    <source>
        <dbReference type="SAM" id="MobiDB-lite"/>
    </source>
</evidence>
<dbReference type="EMBL" id="CP058559">
    <property type="protein sequence ID" value="QNO15365.1"/>
    <property type="molecule type" value="Genomic_DNA"/>
</dbReference>
<dbReference type="RefSeq" id="WP_213165728.1">
    <property type="nucleotide sequence ID" value="NZ_CP058559.1"/>
</dbReference>
<keyword evidence="5" id="KW-1185">Reference proteome</keyword>
<keyword evidence="2" id="KW-0732">Signal</keyword>
<evidence type="ECO:0000259" key="3">
    <source>
        <dbReference type="SMART" id="SM00900"/>
    </source>
</evidence>
<feature type="chain" id="PRO_5029017314" evidence="2">
    <location>
        <begin position="23"/>
        <end position="136"/>
    </location>
</feature>
<evidence type="ECO:0000313" key="5">
    <source>
        <dbReference type="Proteomes" id="UP000516160"/>
    </source>
</evidence>
<protein>
    <submittedName>
        <fullName evidence="4">FMN-binding protein</fullName>
    </submittedName>
</protein>
<dbReference type="KEGG" id="acae:HYG86_11625"/>
<dbReference type="SMART" id="SM00900">
    <property type="entry name" value="FMN_bind"/>
    <property type="match status" value="1"/>
</dbReference>
<feature type="domain" description="FMN-binding" evidence="3">
    <location>
        <begin position="60"/>
        <end position="134"/>
    </location>
</feature>
<feature type="signal peptide" evidence="2">
    <location>
        <begin position="1"/>
        <end position="22"/>
    </location>
</feature>
<accession>A0A7G9W9K3</accession>
<dbReference type="GO" id="GO:0010181">
    <property type="term" value="F:FMN binding"/>
    <property type="evidence" value="ECO:0007669"/>
    <property type="project" value="InterPro"/>
</dbReference>
<dbReference type="Gene3D" id="3.90.1010.20">
    <property type="match status" value="1"/>
</dbReference>
<reference evidence="4 5" key="1">
    <citation type="submission" date="2020-07" db="EMBL/GenBank/DDBJ databases">
        <title>Alkalicella. sp. LB2 genome.</title>
        <authorList>
            <person name="Postec A."/>
            <person name="Quemeneur M."/>
        </authorList>
    </citation>
    <scope>NUCLEOTIDE SEQUENCE [LARGE SCALE GENOMIC DNA]</scope>
    <source>
        <strain evidence="4 5">LB2</strain>
    </source>
</reference>
<gene>
    <name evidence="4" type="ORF">HYG86_11625</name>
</gene>
<evidence type="ECO:0000313" key="4">
    <source>
        <dbReference type="EMBL" id="QNO15365.1"/>
    </source>
</evidence>
<dbReference type="Pfam" id="PF04205">
    <property type="entry name" value="FMN_bind"/>
    <property type="match status" value="1"/>
</dbReference>
<dbReference type="AlphaFoldDB" id="A0A7G9W9K3"/>
<feature type="compositionally biased region" description="Polar residues" evidence="1">
    <location>
        <begin position="23"/>
        <end position="41"/>
    </location>
</feature>
<dbReference type="InterPro" id="IPR007329">
    <property type="entry name" value="FMN-bd"/>
</dbReference>
<organism evidence="4 5">
    <name type="scientific">Alkalicella caledoniensis</name>
    <dbReference type="NCBI Taxonomy" id="2731377"/>
    <lineage>
        <taxon>Bacteria</taxon>
        <taxon>Bacillati</taxon>
        <taxon>Bacillota</taxon>
        <taxon>Clostridia</taxon>
        <taxon>Eubacteriales</taxon>
        <taxon>Proteinivoracaceae</taxon>
        <taxon>Alkalicella</taxon>
    </lineage>
</organism>